<keyword evidence="3 6" id="KW-0378">Hydrolase</keyword>
<keyword evidence="2" id="KW-0058">Aromatic hydrocarbons catabolism</keyword>
<dbReference type="PANTHER" id="PTHR21661:SF35">
    <property type="entry name" value="EPOXIDE HYDROLASE"/>
    <property type="match status" value="1"/>
</dbReference>
<dbReference type="InParanoid" id="D6TK92"/>
<dbReference type="InterPro" id="IPR029058">
    <property type="entry name" value="AB_hydrolase_fold"/>
</dbReference>
<evidence type="ECO:0000259" key="5">
    <source>
        <dbReference type="Pfam" id="PF06441"/>
    </source>
</evidence>
<evidence type="ECO:0000256" key="1">
    <source>
        <dbReference type="ARBA" id="ARBA00010088"/>
    </source>
</evidence>
<dbReference type="Proteomes" id="UP000004508">
    <property type="component" value="Unassembled WGS sequence"/>
</dbReference>
<dbReference type="InterPro" id="IPR000639">
    <property type="entry name" value="Epox_hydrolase-like"/>
</dbReference>
<evidence type="ECO:0000313" key="6">
    <source>
        <dbReference type="EMBL" id="EFH86192.1"/>
    </source>
</evidence>
<comment type="caution">
    <text evidence="6">The sequence shown here is derived from an EMBL/GenBank/DDBJ whole genome shotgun (WGS) entry which is preliminary data.</text>
</comment>
<gene>
    <name evidence="6" type="ORF">Krac_7481</name>
</gene>
<feature type="active site" description="Proton donor" evidence="4">
    <location>
        <position position="369"/>
    </location>
</feature>
<evidence type="ECO:0000256" key="2">
    <source>
        <dbReference type="ARBA" id="ARBA00022797"/>
    </source>
</evidence>
<name>D6TK92_KTERA</name>
<dbReference type="GO" id="GO:0004301">
    <property type="term" value="F:epoxide hydrolase activity"/>
    <property type="evidence" value="ECO:0007669"/>
    <property type="project" value="TreeGrafter"/>
</dbReference>
<reference evidence="6 7" key="1">
    <citation type="journal article" date="2011" name="Stand. Genomic Sci.">
        <title>Non-contiguous finished genome sequence and contextual data of the filamentous soil bacterium Ktedonobacter racemifer type strain (SOSP1-21).</title>
        <authorList>
            <person name="Chang Y.J."/>
            <person name="Land M."/>
            <person name="Hauser L."/>
            <person name="Chertkov O."/>
            <person name="Del Rio T.G."/>
            <person name="Nolan M."/>
            <person name="Copeland A."/>
            <person name="Tice H."/>
            <person name="Cheng J.F."/>
            <person name="Lucas S."/>
            <person name="Han C."/>
            <person name="Goodwin L."/>
            <person name="Pitluck S."/>
            <person name="Ivanova N."/>
            <person name="Ovchinikova G."/>
            <person name="Pati A."/>
            <person name="Chen A."/>
            <person name="Palaniappan K."/>
            <person name="Mavromatis K."/>
            <person name="Liolios K."/>
            <person name="Brettin T."/>
            <person name="Fiebig A."/>
            <person name="Rohde M."/>
            <person name="Abt B."/>
            <person name="Goker M."/>
            <person name="Detter J.C."/>
            <person name="Woyke T."/>
            <person name="Bristow J."/>
            <person name="Eisen J.A."/>
            <person name="Markowitz V."/>
            <person name="Hugenholtz P."/>
            <person name="Kyrpides N.C."/>
            <person name="Klenk H.P."/>
            <person name="Lapidus A."/>
        </authorList>
    </citation>
    <scope>NUCLEOTIDE SEQUENCE [LARGE SCALE GENOMIC DNA]</scope>
    <source>
        <strain evidence="7">DSM 44963</strain>
    </source>
</reference>
<proteinExistence type="inferred from homology"/>
<dbReference type="SUPFAM" id="SSF53474">
    <property type="entry name" value="alpha/beta-Hydrolases"/>
    <property type="match status" value="1"/>
</dbReference>
<dbReference type="RefSeq" id="WP_007910292.1">
    <property type="nucleotide sequence ID" value="NZ_ADVG01000002.1"/>
</dbReference>
<feature type="domain" description="Epoxide hydrolase N-terminal" evidence="5">
    <location>
        <begin position="53"/>
        <end position="157"/>
    </location>
</feature>
<dbReference type="Pfam" id="PF06441">
    <property type="entry name" value="EHN"/>
    <property type="match status" value="1"/>
</dbReference>
<sequence length="443" mass="48785">MHNNKTRLNRRGFLGTAAVTLTAAQFGIIGNAEAMSMSMNTPKTEMTSTPSAIRPFHIRVPQEELDDLGRRLALTRWPGRETVNDTSQGVQLATIEELTRHWRTGYNWRKIEAKLNALPQFMTEIDGLDIHFIHVRSKHEDAMPLIVTHGWPGSIIEQLKIIDPLTNPTAYGASASDAFHVVIPSMPGYGFSGQPTTTGWDTGHIASAWVALMKRLGYDHFVAQGGDQGTIVTHLMAVQAPPELRGIHTNLLSTYPLNIAEALPAGGPPPAGLSADEEHAYGQLVNLTTKHFAYASMMGTRPQTLYGLADSPVSLAAWMLDHGDGYNQPAGAILSALNGTQEYLTRDDVLDNITLYWLTNTGISASRLYWENKFVPVSGANISVPAAFTVFPGEIYQAPRSWVQQAYHNLIYFHEADKGGHFAAWEQPLLFSQELRAAFKSLR</sequence>
<feature type="active site" description="Proton acceptor" evidence="4">
    <location>
        <position position="421"/>
    </location>
</feature>
<evidence type="ECO:0000256" key="4">
    <source>
        <dbReference type="PIRSR" id="PIRSR001112-1"/>
    </source>
</evidence>
<evidence type="ECO:0000256" key="3">
    <source>
        <dbReference type="ARBA" id="ARBA00022801"/>
    </source>
</evidence>
<dbReference type="Gene3D" id="3.40.50.1820">
    <property type="entry name" value="alpha/beta hydrolase"/>
    <property type="match status" value="1"/>
</dbReference>
<dbReference type="PIRSF" id="PIRSF001112">
    <property type="entry name" value="Epoxide_hydrolase"/>
    <property type="match status" value="1"/>
</dbReference>
<dbReference type="AlphaFoldDB" id="D6TK92"/>
<dbReference type="OrthoDB" id="9780765at2"/>
<dbReference type="PROSITE" id="PS51318">
    <property type="entry name" value="TAT"/>
    <property type="match status" value="1"/>
</dbReference>
<dbReference type="InterPro" id="IPR010497">
    <property type="entry name" value="Epoxide_hydro_N"/>
</dbReference>
<feature type="active site" description="Nucleophile" evidence="4">
    <location>
        <position position="227"/>
    </location>
</feature>
<organism evidence="6 7">
    <name type="scientific">Ktedonobacter racemifer DSM 44963</name>
    <dbReference type="NCBI Taxonomy" id="485913"/>
    <lineage>
        <taxon>Bacteria</taxon>
        <taxon>Bacillati</taxon>
        <taxon>Chloroflexota</taxon>
        <taxon>Ktedonobacteria</taxon>
        <taxon>Ktedonobacterales</taxon>
        <taxon>Ktedonobacteraceae</taxon>
        <taxon>Ktedonobacter</taxon>
    </lineage>
</organism>
<dbReference type="GO" id="GO:0097176">
    <property type="term" value="P:epoxide metabolic process"/>
    <property type="evidence" value="ECO:0007669"/>
    <property type="project" value="TreeGrafter"/>
</dbReference>
<dbReference type="PRINTS" id="PR00412">
    <property type="entry name" value="EPOXHYDRLASE"/>
</dbReference>
<dbReference type="EMBL" id="ADVG01000002">
    <property type="protein sequence ID" value="EFH86192.1"/>
    <property type="molecule type" value="Genomic_DNA"/>
</dbReference>
<dbReference type="InterPro" id="IPR006311">
    <property type="entry name" value="TAT_signal"/>
</dbReference>
<evidence type="ECO:0000313" key="7">
    <source>
        <dbReference type="Proteomes" id="UP000004508"/>
    </source>
</evidence>
<keyword evidence="7" id="KW-1185">Reference proteome</keyword>
<protein>
    <submittedName>
        <fullName evidence="6">Epoxide hydrolase domain protein</fullName>
    </submittedName>
</protein>
<dbReference type="eggNOG" id="COG0596">
    <property type="taxonomic scope" value="Bacteria"/>
</dbReference>
<dbReference type="InterPro" id="IPR016292">
    <property type="entry name" value="Epoxide_hydrolase"/>
</dbReference>
<accession>D6TK92</accession>
<dbReference type="STRING" id="485913.Krac_7481"/>
<comment type="similarity">
    <text evidence="1">Belongs to the peptidase S33 family.</text>
</comment>
<dbReference type="PANTHER" id="PTHR21661">
    <property type="entry name" value="EPOXIDE HYDROLASE 1-RELATED"/>
    <property type="match status" value="1"/>
</dbReference>